<dbReference type="NCBIfam" id="NF010703">
    <property type="entry name" value="PRK14103.1"/>
    <property type="match status" value="1"/>
</dbReference>
<comment type="subcellular location">
    <subcellularLocation>
        <location evidence="5">Cytoplasm</location>
    </subcellularLocation>
</comment>
<dbReference type="InterPro" id="IPR023506">
    <property type="entry name" value="Trans-aconitate_MeTrfase"/>
</dbReference>
<dbReference type="Gene3D" id="3.40.50.150">
    <property type="entry name" value="Vaccinia Virus protein VP39"/>
    <property type="match status" value="1"/>
</dbReference>
<keyword evidence="7" id="KW-1185">Reference proteome</keyword>
<accession>A0ABV7Y786</accession>
<dbReference type="SUPFAM" id="SSF53335">
    <property type="entry name" value="S-adenosyl-L-methionine-dependent methyltransferases"/>
    <property type="match status" value="1"/>
</dbReference>
<evidence type="ECO:0000313" key="6">
    <source>
        <dbReference type="EMBL" id="MFC3761156.1"/>
    </source>
</evidence>
<dbReference type="Gene3D" id="1.10.150.290">
    <property type="entry name" value="S-adenosyl-L-methionine-dependent methyltransferases"/>
    <property type="match status" value="1"/>
</dbReference>
<proteinExistence type="inferred from homology"/>
<keyword evidence="2 5" id="KW-0489">Methyltransferase</keyword>
<evidence type="ECO:0000256" key="1">
    <source>
        <dbReference type="ARBA" id="ARBA00022490"/>
    </source>
</evidence>
<dbReference type="RefSeq" id="WP_205117370.1">
    <property type="nucleotide sequence ID" value="NZ_JAFBCM010000001.1"/>
</dbReference>
<comment type="catalytic activity">
    <reaction evidence="5">
        <text>trans-aconitate + S-adenosyl-L-methionine = (E)-3-(methoxycarbonyl)pent-2-enedioate + S-adenosyl-L-homocysteine</text>
        <dbReference type="Rhea" id="RHEA:14969"/>
        <dbReference type="ChEBI" id="CHEBI:15708"/>
        <dbReference type="ChEBI" id="CHEBI:57470"/>
        <dbReference type="ChEBI" id="CHEBI:57856"/>
        <dbReference type="ChEBI" id="CHEBI:59789"/>
        <dbReference type="EC" id="2.1.1.144"/>
    </reaction>
</comment>
<evidence type="ECO:0000256" key="3">
    <source>
        <dbReference type="ARBA" id="ARBA00022679"/>
    </source>
</evidence>
<dbReference type="EC" id="2.1.1.144" evidence="5"/>
<dbReference type="EMBL" id="JBHRZH010000006">
    <property type="protein sequence ID" value="MFC3761156.1"/>
    <property type="molecule type" value="Genomic_DNA"/>
</dbReference>
<dbReference type="Proteomes" id="UP001595699">
    <property type="component" value="Unassembled WGS sequence"/>
</dbReference>
<gene>
    <name evidence="5" type="primary">tam</name>
    <name evidence="6" type="ORF">ACFOUW_09915</name>
</gene>
<name>A0ABV7Y786_9ACTN</name>
<keyword evidence="4 5" id="KW-0949">S-adenosyl-L-methionine</keyword>
<protein>
    <recommendedName>
        <fullName evidence="5">Trans-aconitate 2-methyltransferase</fullName>
        <ecNumber evidence="5">2.1.1.144</ecNumber>
    </recommendedName>
</protein>
<evidence type="ECO:0000256" key="4">
    <source>
        <dbReference type="ARBA" id="ARBA00022691"/>
    </source>
</evidence>
<organism evidence="6 7">
    <name type="scientific">Tenggerimyces flavus</name>
    <dbReference type="NCBI Taxonomy" id="1708749"/>
    <lineage>
        <taxon>Bacteria</taxon>
        <taxon>Bacillati</taxon>
        <taxon>Actinomycetota</taxon>
        <taxon>Actinomycetes</taxon>
        <taxon>Propionibacteriales</taxon>
        <taxon>Nocardioidaceae</taxon>
        <taxon>Tenggerimyces</taxon>
    </lineage>
</organism>
<keyword evidence="1 5" id="KW-0963">Cytoplasm</keyword>
<comment type="function">
    <text evidence="5">Catalyzes the S-adenosylmethionine monomethyl esterification of trans-aconitate.</text>
</comment>
<reference evidence="7" key="1">
    <citation type="journal article" date="2019" name="Int. J. Syst. Evol. Microbiol.">
        <title>The Global Catalogue of Microorganisms (GCM) 10K type strain sequencing project: providing services to taxonomists for standard genome sequencing and annotation.</title>
        <authorList>
            <consortium name="The Broad Institute Genomics Platform"/>
            <consortium name="The Broad Institute Genome Sequencing Center for Infectious Disease"/>
            <person name="Wu L."/>
            <person name="Ma J."/>
        </authorList>
    </citation>
    <scope>NUCLEOTIDE SEQUENCE [LARGE SCALE GENOMIC DNA]</scope>
    <source>
        <strain evidence="7">CGMCC 4.7241</strain>
    </source>
</reference>
<dbReference type="GO" id="GO:0030798">
    <property type="term" value="F:trans-aconitate 2-methyltransferase activity"/>
    <property type="evidence" value="ECO:0007669"/>
    <property type="project" value="UniProtKB-EC"/>
</dbReference>
<comment type="similarity">
    <text evidence="5">Belongs to the methyltransferase superfamily. Tam family.</text>
</comment>
<dbReference type="PANTHER" id="PTHR43861:SF1">
    <property type="entry name" value="TRANS-ACONITATE 2-METHYLTRANSFERASE"/>
    <property type="match status" value="1"/>
</dbReference>
<dbReference type="PANTHER" id="PTHR43861">
    <property type="entry name" value="TRANS-ACONITATE 2-METHYLTRANSFERASE-RELATED"/>
    <property type="match status" value="1"/>
</dbReference>
<dbReference type="InterPro" id="IPR023149">
    <property type="entry name" value="Trans_acon_MeTrfase_C"/>
</dbReference>
<sequence length="260" mass="28473">MTVVWDPGKYLQFANERGRPFGDLLARVGATDPSYVVDLGCGPGNLTATLLDRWPGAYVEGLDSSAEMISSALALSQPGRLEFTVGDLRAWAPSRPVDVLVSNATLQWVPDHISVLPDLVEKLAPGGWIAIQMPGNFDAPTHTILRALAESPEFAGFVPLSTFRPAVEAPERYLEVLDWAGCTVDAWETTYLHVLEGEDAAFEWIKGTGARPILQALPDDVRPAFEAEYRSRLRSAYPAHSYGTVLSYRRVFAVGRKDEA</sequence>
<evidence type="ECO:0000256" key="2">
    <source>
        <dbReference type="ARBA" id="ARBA00022603"/>
    </source>
</evidence>
<evidence type="ECO:0000313" key="7">
    <source>
        <dbReference type="Proteomes" id="UP001595699"/>
    </source>
</evidence>
<dbReference type="CDD" id="cd02440">
    <property type="entry name" value="AdoMet_MTases"/>
    <property type="match status" value="1"/>
</dbReference>
<dbReference type="InterPro" id="IPR029063">
    <property type="entry name" value="SAM-dependent_MTases_sf"/>
</dbReference>
<evidence type="ECO:0000256" key="5">
    <source>
        <dbReference type="HAMAP-Rule" id="MF_00560"/>
    </source>
</evidence>
<comment type="caution">
    <text evidence="6">The sequence shown here is derived from an EMBL/GenBank/DDBJ whole genome shotgun (WGS) entry which is preliminary data.</text>
</comment>
<dbReference type="GO" id="GO:0032259">
    <property type="term" value="P:methylation"/>
    <property type="evidence" value="ECO:0007669"/>
    <property type="project" value="UniProtKB-KW"/>
</dbReference>
<dbReference type="HAMAP" id="MF_00560">
    <property type="entry name" value="Tran_acon_Me_trans"/>
    <property type="match status" value="1"/>
</dbReference>
<keyword evidence="3 5" id="KW-0808">Transferase</keyword>
<dbReference type="Pfam" id="PF13489">
    <property type="entry name" value="Methyltransf_23"/>
    <property type="match status" value="1"/>
</dbReference>